<sequence>MNNLPGRFAELRAPAHWQTVDFISDLHLQASEPATFEAWRRYLERPLTERADALFILGDLFEVWVGDDVLAQTGTAEHDFWRTCVQVIRTHAEQTPVYFMVGNRDFLLGPVAAQACGMQLLSDPTALDFLDHRWLLSHGDALCLADTDYMQFREQVRHPQWQRTFLERPLEEREAIARELRQQSEARKQSAAGDPHSWADVDHPAAQAWLLHAQAQTLIHGHTHRPAEHPLGGGLQRVVLSDWEVGGQHSRAEVLRIGAQGMQRLPMTPP</sequence>
<keyword evidence="8 10" id="KW-0472">Membrane</keyword>
<keyword evidence="7 10" id="KW-0443">Lipid metabolism</keyword>
<evidence type="ECO:0000256" key="9">
    <source>
        <dbReference type="ARBA" id="ARBA00023211"/>
    </source>
</evidence>
<dbReference type="CDD" id="cd07398">
    <property type="entry name" value="MPP_YbbF-LpxH"/>
    <property type="match status" value="1"/>
</dbReference>
<keyword evidence="4 10" id="KW-0441">Lipid A biosynthesis</keyword>
<evidence type="ECO:0000256" key="4">
    <source>
        <dbReference type="ARBA" id="ARBA00022556"/>
    </source>
</evidence>
<feature type="binding site" evidence="10">
    <location>
        <position position="59"/>
    </location>
    <ligand>
        <name>Mn(2+)</name>
        <dbReference type="ChEBI" id="CHEBI:29035"/>
        <label>2</label>
    </ligand>
</feature>
<evidence type="ECO:0000256" key="1">
    <source>
        <dbReference type="ARBA" id="ARBA00022475"/>
    </source>
</evidence>
<evidence type="ECO:0000313" key="12">
    <source>
        <dbReference type="EMBL" id="MDR7148496.1"/>
    </source>
</evidence>
<feature type="binding site" evidence="10">
    <location>
        <position position="59"/>
    </location>
    <ligand>
        <name>Mn(2+)</name>
        <dbReference type="ChEBI" id="CHEBI:29035"/>
        <label>1</label>
    </ligand>
</feature>
<feature type="binding site" evidence="10">
    <location>
        <position position="103"/>
    </location>
    <ligand>
        <name>Mn(2+)</name>
        <dbReference type="ChEBI" id="CHEBI:29035"/>
        <label>2</label>
    </ligand>
</feature>
<feature type="binding site" evidence="10">
    <location>
        <position position="146"/>
    </location>
    <ligand>
        <name>substrate</name>
    </ligand>
</feature>
<feature type="binding site" evidence="10">
    <location>
        <position position="184"/>
    </location>
    <ligand>
        <name>substrate</name>
    </ligand>
</feature>
<dbReference type="PANTHER" id="PTHR34990:SF1">
    <property type="entry name" value="UDP-2,3-DIACYLGLUCOSAMINE HYDROLASE"/>
    <property type="match status" value="1"/>
</dbReference>
<keyword evidence="6 10" id="KW-0378">Hydrolase</keyword>
<dbReference type="NCBIfam" id="NF003743">
    <property type="entry name" value="PRK05340.1"/>
    <property type="match status" value="1"/>
</dbReference>
<dbReference type="PANTHER" id="PTHR34990">
    <property type="entry name" value="UDP-2,3-DIACYLGLUCOSAMINE HYDROLASE-RELATED"/>
    <property type="match status" value="1"/>
</dbReference>
<evidence type="ECO:0000259" key="11">
    <source>
        <dbReference type="Pfam" id="PF00149"/>
    </source>
</evidence>
<feature type="binding site" evidence="10">
    <location>
        <position position="224"/>
    </location>
    <ligand>
        <name>Mn(2+)</name>
        <dbReference type="ChEBI" id="CHEBI:29035"/>
        <label>1</label>
    </ligand>
</feature>
<dbReference type="InterPro" id="IPR004843">
    <property type="entry name" value="Calcineurin-like_PHP"/>
</dbReference>
<accession>A0ABU1WGV4</accession>
<proteinExistence type="inferred from homology"/>
<feature type="domain" description="Calcineurin-like phosphoesterase" evidence="11">
    <location>
        <begin position="20"/>
        <end position="226"/>
    </location>
</feature>
<comment type="similarity">
    <text evidence="10">Belongs to the LpxH family.</text>
</comment>
<name>A0ABU1WGV4_9BURK</name>
<keyword evidence="9 10" id="KW-0464">Manganese</keyword>
<dbReference type="InterPro" id="IPR029052">
    <property type="entry name" value="Metallo-depent_PP-like"/>
</dbReference>
<keyword evidence="2 10" id="KW-0444">Lipid biosynthesis</keyword>
<dbReference type="SUPFAM" id="SSF56300">
    <property type="entry name" value="Metallo-dependent phosphatases"/>
    <property type="match status" value="1"/>
</dbReference>
<evidence type="ECO:0000256" key="10">
    <source>
        <dbReference type="HAMAP-Rule" id="MF_00575"/>
    </source>
</evidence>
<gene>
    <name evidence="10" type="primary">lpxH</name>
    <name evidence="12" type="ORF">J2W49_000424</name>
</gene>
<feature type="binding site" evidence="10">
    <location>
        <position position="138"/>
    </location>
    <ligand>
        <name>Mn(2+)</name>
        <dbReference type="ChEBI" id="CHEBI:29035"/>
        <label>2</label>
    </ligand>
</feature>
<evidence type="ECO:0000256" key="6">
    <source>
        <dbReference type="ARBA" id="ARBA00022801"/>
    </source>
</evidence>
<dbReference type="InterPro" id="IPR043461">
    <property type="entry name" value="LpxH-like"/>
</dbReference>
<dbReference type="NCBIfam" id="TIGR01854">
    <property type="entry name" value="lipid_A_lpxH"/>
    <property type="match status" value="1"/>
</dbReference>
<feature type="binding site" evidence="10">
    <location>
        <position position="25"/>
    </location>
    <ligand>
        <name>Mn(2+)</name>
        <dbReference type="ChEBI" id="CHEBI:29035"/>
        <label>1</label>
    </ligand>
</feature>
<feature type="binding site" evidence="10">
    <location>
        <position position="222"/>
    </location>
    <ligand>
        <name>substrate</name>
    </ligand>
</feature>
<comment type="caution">
    <text evidence="10">Lacks conserved residue(s) required for the propagation of feature annotation.</text>
</comment>
<comment type="caution">
    <text evidence="12">The sequence shown here is derived from an EMBL/GenBank/DDBJ whole genome shotgun (WGS) entry which is preliminary data.</text>
</comment>
<comment type="function">
    <text evidence="10">Hydrolyzes the pyrophosphate bond of UDP-2,3-diacylglucosamine to yield 2,3-diacylglucosamine 1-phosphate (lipid X) and UMP by catalyzing the attack of water at the alpha-P atom. Involved in the biosynthesis of lipid A, a phosphorylated glycolipid that anchors the lipopolysaccharide to the outer membrane of the cell.</text>
</comment>
<feature type="binding site" evidence="10">
    <location>
        <position position="188"/>
    </location>
    <ligand>
        <name>substrate</name>
    </ligand>
</feature>
<keyword evidence="3 10" id="KW-0997">Cell inner membrane</keyword>
<keyword evidence="5 10" id="KW-0479">Metal-binding</keyword>
<comment type="catalytic activity">
    <reaction evidence="10">
        <text>UDP-2-N,3-O-bis[(3R)-3-hydroxytetradecanoyl]-alpha-D-glucosamine + H2O = 2-N,3-O-bis[(3R)-3-hydroxytetradecanoyl]-alpha-D-glucosaminyl 1-phosphate + UMP + 2 H(+)</text>
        <dbReference type="Rhea" id="RHEA:25213"/>
        <dbReference type="ChEBI" id="CHEBI:15377"/>
        <dbReference type="ChEBI" id="CHEBI:15378"/>
        <dbReference type="ChEBI" id="CHEBI:57865"/>
        <dbReference type="ChEBI" id="CHEBI:57957"/>
        <dbReference type="ChEBI" id="CHEBI:78847"/>
        <dbReference type="EC" id="3.6.1.54"/>
    </reaction>
</comment>
<dbReference type="GO" id="GO:0016787">
    <property type="term" value="F:hydrolase activity"/>
    <property type="evidence" value="ECO:0007669"/>
    <property type="project" value="UniProtKB-KW"/>
</dbReference>
<evidence type="ECO:0000256" key="2">
    <source>
        <dbReference type="ARBA" id="ARBA00022516"/>
    </source>
</evidence>
<dbReference type="EMBL" id="JAVDWU010000001">
    <property type="protein sequence ID" value="MDR7148496.1"/>
    <property type="molecule type" value="Genomic_DNA"/>
</dbReference>
<evidence type="ECO:0000256" key="8">
    <source>
        <dbReference type="ARBA" id="ARBA00023136"/>
    </source>
</evidence>
<feature type="binding site" evidence="10">
    <location>
        <position position="222"/>
    </location>
    <ligand>
        <name>Mn(2+)</name>
        <dbReference type="ChEBI" id="CHEBI:29035"/>
        <label>2</label>
    </ligand>
</feature>
<dbReference type="HAMAP" id="MF_00575">
    <property type="entry name" value="LpxH"/>
    <property type="match status" value="1"/>
</dbReference>
<protein>
    <recommendedName>
        <fullName evidence="10">UDP-2,3-diacylglucosamine hydrolase</fullName>
        <ecNumber evidence="10">3.6.1.54</ecNumber>
    </recommendedName>
    <alternativeName>
        <fullName evidence="10">UDP-2,3-diacylglucosamine diphosphatase</fullName>
    </alternativeName>
</protein>
<dbReference type="InterPro" id="IPR010138">
    <property type="entry name" value="UDP-diacylglucosamine_Hdrlase"/>
</dbReference>
<organism evidence="12 13">
    <name type="scientific">Hydrogenophaga palleronii</name>
    <dbReference type="NCBI Taxonomy" id="65655"/>
    <lineage>
        <taxon>Bacteria</taxon>
        <taxon>Pseudomonadati</taxon>
        <taxon>Pseudomonadota</taxon>
        <taxon>Betaproteobacteria</taxon>
        <taxon>Burkholderiales</taxon>
        <taxon>Comamonadaceae</taxon>
        <taxon>Hydrogenophaga</taxon>
    </lineage>
</organism>
<evidence type="ECO:0000256" key="5">
    <source>
        <dbReference type="ARBA" id="ARBA00022723"/>
    </source>
</evidence>
<comment type="subcellular location">
    <subcellularLocation>
        <location evidence="10">Cell inner membrane</location>
        <topology evidence="10">Peripheral membrane protein</topology>
        <orientation evidence="10">Cytoplasmic side</orientation>
    </subcellularLocation>
</comment>
<dbReference type="Pfam" id="PF00149">
    <property type="entry name" value="Metallophos"/>
    <property type="match status" value="1"/>
</dbReference>
<dbReference type="Gene3D" id="3.60.21.10">
    <property type="match status" value="1"/>
</dbReference>
<keyword evidence="1 10" id="KW-1003">Cell membrane</keyword>
<evidence type="ECO:0000313" key="13">
    <source>
        <dbReference type="Proteomes" id="UP001265700"/>
    </source>
</evidence>
<evidence type="ECO:0000256" key="3">
    <source>
        <dbReference type="ARBA" id="ARBA00022519"/>
    </source>
</evidence>
<reference evidence="12 13" key="1">
    <citation type="submission" date="2023-07" db="EMBL/GenBank/DDBJ databases">
        <title>Sorghum-associated microbial communities from plants grown in Nebraska, USA.</title>
        <authorList>
            <person name="Schachtman D."/>
        </authorList>
    </citation>
    <scope>NUCLEOTIDE SEQUENCE [LARGE SCALE GENOMIC DNA]</scope>
    <source>
        <strain evidence="12 13">4249</strain>
    </source>
</reference>
<dbReference type="RefSeq" id="WP_310311159.1">
    <property type="nucleotide sequence ID" value="NZ_JAVDWU010000001.1"/>
</dbReference>
<comment type="cofactor">
    <cofactor evidence="10">
        <name>Mn(2+)</name>
        <dbReference type="ChEBI" id="CHEBI:29035"/>
    </cofactor>
    <text evidence="10">Binds 2 Mn(2+) ions per subunit in a binuclear metal center.</text>
</comment>
<keyword evidence="13" id="KW-1185">Reference proteome</keyword>
<comment type="pathway">
    <text evidence="10">Glycolipid biosynthesis; lipid IV(A) biosynthesis; lipid IV(A) from (3R)-3-hydroxytetradecanoyl-[acyl-carrier-protein] and UDP-N-acetyl-alpha-D-glucosamine: step 4/6.</text>
</comment>
<feature type="binding site" evidence="10">
    <location>
        <position position="27"/>
    </location>
    <ligand>
        <name>Mn(2+)</name>
        <dbReference type="ChEBI" id="CHEBI:29035"/>
        <label>1</label>
    </ligand>
</feature>
<feature type="binding site" evidence="10">
    <location>
        <begin position="103"/>
        <end position="104"/>
    </location>
    <ligand>
        <name>substrate</name>
    </ligand>
</feature>
<dbReference type="EC" id="3.6.1.54" evidence="10"/>
<evidence type="ECO:0000256" key="7">
    <source>
        <dbReference type="ARBA" id="ARBA00023098"/>
    </source>
</evidence>
<dbReference type="Proteomes" id="UP001265700">
    <property type="component" value="Unassembled WGS sequence"/>
</dbReference>